<dbReference type="RefSeq" id="WP_227020383.1">
    <property type="nucleotide sequence ID" value="NZ_JAGSND010000024.1"/>
</dbReference>
<dbReference type="Gene3D" id="3.40.50.720">
    <property type="entry name" value="NAD(P)-binding Rossmann-like Domain"/>
    <property type="match status" value="1"/>
</dbReference>
<dbReference type="InterPro" id="IPR036291">
    <property type="entry name" value="NAD(P)-bd_dom_sf"/>
</dbReference>
<keyword evidence="3 7" id="KW-0479">Metal-binding</keyword>
<dbReference type="FunFam" id="3.40.50.720:FF:000095">
    <property type="entry name" value="NADP-dependent malic enzyme"/>
    <property type="match status" value="1"/>
</dbReference>
<proteinExistence type="inferred from homology"/>
<dbReference type="InterPro" id="IPR012302">
    <property type="entry name" value="Malic_NAD-bd"/>
</dbReference>
<keyword evidence="4" id="KW-0560">Oxidoreductase</keyword>
<comment type="cofactor">
    <cofactor evidence="1">
        <name>Mn(2+)</name>
        <dbReference type="ChEBI" id="CHEBI:29035"/>
    </cofactor>
</comment>
<dbReference type="EMBL" id="JAGSND010000024">
    <property type="protein sequence ID" value="MBR0600269.1"/>
    <property type="molecule type" value="Genomic_DNA"/>
</dbReference>
<name>A0A8J7W3L9_9FIRM</name>
<feature type="binding site" evidence="6">
    <location>
        <position position="285"/>
    </location>
    <ligand>
        <name>(S)-malate</name>
        <dbReference type="ChEBI" id="CHEBI:15589"/>
    </ligand>
</feature>
<dbReference type="InterPro" id="IPR045213">
    <property type="entry name" value="Malic_NAD-bd_bact_type"/>
</dbReference>
<dbReference type="Proteomes" id="UP000675664">
    <property type="component" value="Unassembled WGS sequence"/>
</dbReference>
<evidence type="ECO:0000256" key="6">
    <source>
        <dbReference type="PIRSR" id="PIRSR000106-2"/>
    </source>
</evidence>
<protein>
    <submittedName>
        <fullName evidence="10">NAD-dependent malic enzyme</fullName>
    </submittedName>
</protein>
<dbReference type="InterPro" id="IPR046346">
    <property type="entry name" value="Aminoacid_DH-like_N_sf"/>
</dbReference>
<dbReference type="FunFam" id="3.40.50.10380:FF:000003">
    <property type="entry name" value="NADP-dependent malic enzyme"/>
    <property type="match status" value="1"/>
</dbReference>
<dbReference type="SMART" id="SM00919">
    <property type="entry name" value="Malic_M"/>
    <property type="match status" value="1"/>
</dbReference>
<sequence>MSISDDAVRLHEEWRGKIEVTSKVPLQTKYDLSTAYTPGVAEPCRMIHKNKDDVYKFTSKGNMVAVVTDGTAVLGLGDIGPEAALPVMEGKAVLFKTFGGVDAFPICIPSKDADVIVQTVKMIEPVFGGINLEDISSPRCVEIERRLKKELNIPVFHDDQHGTAVVVAAGLINSLKIVGKRFEEIKIAVSGAGAAGNAIVKMLKDLGVKDIIVCSSKGILSKDQKYGNWVHQELAEMTNQANIKGGLADAMKGADVFIGVSAKGLVTKEMAASMNKDAIIFAMANPDPEIMPDAAKEAGARIVGTGRSDFSNQINNVLAFPGIFRGALDARASDINEEMKKAAAYAIASLVTEEELNEDYIIVPAFDPRVGNQVAKAVYSAAVQSGVARGVSV</sequence>
<feature type="active site" description="Proton donor" evidence="5">
    <location>
        <position position="36"/>
    </location>
</feature>
<dbReference type="GO" id="GO:0016616">
    <property type="term" value="F:oxidoreductase activity, acting on the CH-OH group of donors, NAD or NADP as acceptor"/>
    <property type="evidence" value="ECO:0007669"/>
    <property type="project" value="InterPro"/>
</dbReference>
<evidence type="ECO:0000256" key="5">
    <source>
        <dbReference type="PIRSR" id="PIRSR000106-1"/>
    </source>
</evidence>
<dbReference type="InterPro" id="IPR001891">
    <property type="entry name" value="Malic_OxRdtase"/>
</dbReference>
<dbReference type="InterPro" id="IPR012301">
    <property type="entry name" value="Malic_N_dom"/>
</dbReference>
<dbReference type="Gene3D" id="3.40.50.10380">
    <property type="entry name" value="Malic enzyme, N-terminal domain"/>
    <property type="match status" value="1"/>
</dbReference>
<evidence type="ECO:0000259" key="9">
    <source>
        <dbReference type="SMART" id="SM01274"/>
    </source>
</evidence>
<feature type="binding site" evidence="6">
    <location>
        <position position="315"/>
    </location>
    <ligand>
        <name>(S)-malate</name>
        <dbReference type="ChEBI" id="CHEBI:15589"/>
    </ligand>
</feature>
<feature type="binding site" evidence="7">
    <location>
        <position position="159"/>
    </location>
    <ligand>
        <name>a divalent metal cation</name>
        <dbReference type="ChEBI" id="CHEBI:60240"/>
    </ligand>
</feature>
<dbReference type="GO" id="GO:0004470">
    <property type="term" value="F:malic enzyme activity"/>
    <property type="evidence" value="ECO:0007669"/>
    <property type="project" value="InterPro"/>
</dbReference>
<dbReference type="Pfam" id="PF03949">
    <property type="entry name" value="Malic_M"/>
    <property type="match status" value="1"/>
</dbReference>
<feature type="binding site" evidence="7">
    <location>
        <position position="133"/>
    </location>
    <ligand>
        <name>a divalent metal cation</name>
        <dbReference type="ChEBI" id="CHEBI:60240"/>
    </ligand>
</feature>
<dbReference type="Pfam" id="PF00390">
    <property type="entry name" value="malic"/>
    <property type="match status" value="1"/>
</dbReference>
<reference evidence="10" key="1">
    <citation type="submission" date="2021-04" db="EMBL/GenBank/DDBJ databases">
        <title>Sinoanaerobacter chloroacetimidivorans sp. nov., an obligate anaerobic bacterium isolated from anaerobic sludge.</title>
        <authorList>
            <person name="Bao Y."/>
        </authorList>
    </citation>
    <scope>NUCLEOTIDE SEQUENCE</scope>
    <source>
        <strain evidence="10">BAD-6</strain>
    </source>
</reference>
<dbReference type="InterPro" id="IPR015884">
    <property type="entry name" value="Malic_enzyme_CS"/>
</dbReference>
<keyword evidence="11" id="KW-1185">Reference proteome</keyword>
<dbReference type="PANTHER" id="PTHR43237">
    <property type="entry name" value="NADP-DEPENDENT MALIC ENZYME"/>
    <property type="match status" value="1"/>
</dbReference>
<evidence type="ECO:0000256" key="3">
    <source>
        <dbReference type="ARBA" id="ARBA00022723"/>
    </source>
</evidence>
<dbReference type="GO" id="GO:0051287">
    <property type="term" value="F:NAD binding"/>
    <property type="evidence" value="ECO:0007669"/>
    <property type="project" value="InterPro"/>
</dbReference>
<dbReference type="GO" id="GO:0046872">
    <property type="term" value="F:metal ion binding"/>
    <property type="evidence" value="ECO:0007669"/>
    <property type="project" value="UniProtKB-KW"/>
</dbReference>
<dbReference type="PANTHER" id="PTHR43237:SF4">
    <property type="entry name" value="NADP-DEPENDENT MALIC ENZYME"/>
    <property type="match status" value="1"/>
</dbReference>
<dbReference type="InterPro" id="IPR051674">
    <property type="entry name" value="Malate_Decarboxylase"/>
</dbReference>
<feature type="binding site" evidence="7">
    <location>
        <position position="134"/>
    </location>
    <ligand>
        <name>a divalent metal cation</name>
        <dbReference type="ChEBI" id="CHEBI:60240"/>
    </ligand>
</feature>
<dbReference type="SMART" id="SM01274">
    <property type="entry name" value="malic"/>
    <property type="match status" value="1"/>
</dbReference>
<dbReference type="SUPFAM" id="SSF51735">
    <property type="entry name" value="NAD(P)-binding Rossmann-fold domains"/>
    <property type="match status" value="1"/>
</dbReference>
<evidence type="ECO:0000259" key="8">
    <source>
        <dbReference type="SMART" id="SM00919"/>
    </source>
</evidence>
<dbReference type="InterPro" id="IPR037062">
    <property type="entry name" value="Malic_N_dom_sf"/>
</dbReference>
<evidence type="ECO:0000256" key="1">
    <source>
        <dbReference type="ARBA" id="ARBA00001936"/>
    </source>
</evidence>
<evidence type="ECO:0000313" key="10">
    <source>
        <dbReference type="EMBL" id="MBR0600269.1"/>
    </source>
</evidence>
<feature type="active site" description="Proton acceptor" evidence="5">
    <location>
        <position position="91"/>
    </location>
</feature>
<feature type="domain" description="Malic enzyme N-terminal" evidence="9">
    <location>
        <begin position="15"/>
        <end position="148"/>
    </location>
</feature>
<evidence type="ECO:0000313" key="11">
    <source>
        <dbReference type="Proteomes" id="UP000675664"/>
    </source>
</evidence>
<comment type="similarity">
    <text evidence="2">Belongs to the malic enzymes family.</text>
</comment>
<organism evidence="10 11">
    <name type="scientific">Sinanaerobacter chloroacetimidivorans</name>
    <dbReference type="NCBI Taxonomy" id="2818044"/>
    <lineage>
        <taxon>Bacteria</taxon>
        <taxon>Bacillati</taxon>
        <taxon>Bacillota</taxon>
        <taxon>Clostridia</taxon>
        <taxon>Peptostreptococcales</taxon>
        <taxon>Anaerovoracaceae</taxon>
        <taxon>Sinanaerobacter</taxon>
    </lineage>
</organism>
<dbReference type="AlphaFoldDB" id="A0A8J7W3L9"/>
<evidence type="ECO:0000256" key="4">
    <source>
        <dbReference type="ARBA" id="ARBA00023002"/>
    </source>
</evidence>
<reference evidence="10" key="2">
    <citation type="submission" date="2021-04" db="EMBL/GenBank/DDBJ databases">
        <authorList>
            <person name="Liu J."/>
        </authorList>
    </citation>
    <scope>NUCLEOTIDE SEQUENCE</scope>
    <source>
        <strain evidence="10">BAD-6</strain>
    </source>
</reference>
<accession>A0A8J7W3L9</accession>
<dbReference type="SUPFAM" id="SSF53223">
    <property type="entry name" value="Aminoacid dehydrogenase-like, N-terminal domain"/>
    <property type="match status" value="1"/>
</dbReference>
<gene>
    <name evidence="10" type="ORF">KCX82_20570</name>
</gene>
<dbReference type="PIRSF" id="PIRSF000106">
    <property type="entry name" value="ME"/>
    <property type="match status" value="1"/>
</dbReference>
<evidence type="ECO:0000256" key="2">
    <source>
        <dbReference type="ARBA" id="ARBA00008785"/>
    </source>
</evidence>
<comment type="cofactor">
    <cofactor evidence="7">
        <name>Mg(2+)</name>
        <dbReference type="ChEBI" id="CHEBI:18420"/>
    </cofactor>
    <cofactor evidence="7">
        <name>Mn(2+)</name>
        <dbReference type="ChEBI" id="CHEBI:29035"/>
    </cofactor>
    <text evidence="7">Divalent metal cations. Prefers magnesium or manganese.</text>
</comment>
<comment type="caution">
    <text evidence="10">The sequence shown here is derived from an EMBL/GenBank/DDBJ whole genome shotgun (WGS) entry which is preliminary data.</text>
</comment>
<dbReference type="PROSITE" id="PS00331">
    <property type="entry name" value="MALIC_ENZYMES"/>
    <property type="match status" value="1"/>
</dbReference>
<evidence type="ECO:0000256" key="7">
    <source>
        <dbReference type="PIRSR" id="PIRSR000106-3"/>
    </source>
</evidence>
<dbReference type="CDD" id="cd05311">
    <property type="entry name" value="NAD_bind_2_malic_enz"/>
    <property type="match status" value="1"/>
</dbReference>
<feature type="domain" description="Malic enzyme NAD-binding" evidence="8">
    <location>
        <begin position="160"/>
        <end position="383"/>
    </location>
</feature>